<evidence type="ECO:0000313" key="3">
    <source>
        <dbReference type="RefSeq" id="XP_013793525.1"/>
    </source>
</evidence>
<feature type="non-terminal residue" evidence="3">
    <location>
        <position position="1"/>
    </location>
</feature>
<feature type="compositionally biased region" description="Polar residues" evidence="1">
    <location>
        <begin position="42"/>
        <end position="57"/>
    </location>
</feature>
<reference evidence="3" key="1">
    <citation type="submission" date="2025-08" db="UniProtKB">
        <authorList>
            <consortium name="RefSeq"/>
        </authorList>
    </citation>
    <scope>IDENTIFICATION</scope>
    <source>
        <tissue evidence="3">Muscle</tissue>
    </source>
</reference>
<dbReference type="GeneID" id="106477517"/>
<keyword evidence="2" id="KW-1185">Reference proteome</keyword>
<gene>
    <name evidence="3" type="primary">LOC106477517</name>
</gene>
<evidence type="ECO:0000256" key="1">
    <source>
        <dbReference type="SAM" id="MobiDB-lite"/>
    </source>
</evidence>
<feature type="compositionally biased region" description="Basic and acidic residues" evidence="1">
    <location>
        <begin position="126"/>
        <end position="140"/>
    </location>
</feature>
<dbReference type="RefSeq" id="XP_013793525.1">
    <property type="nucleotide sequence ID" value="XM_013938071.2"/>
</dbReference>
<accession>A0ABM1C3J0</accession>
<name>A0ABM1C3J0_LIMPO</name>
<sequence>SIAFCTGATVAIIDIVFPNKFSTILEVDYDTPYRYFVEQGNSSTTVQKRNDHQTNGNGPVLQDDLNAPGSSKEGIDNVAYENDDSDGSTIINGKRAISLHHFGKYAEREATKRKAFSAISRNLNSDTDRPSGTTEDRNTDLEAAAMW</sequence>
<dbReference type="Proteomes" id="UP000694941">
    <property type="component" value="Unplaced"/>
</dbReference>
<feature type="region of interest" description="Disordered" evidence="1">
    <location>
        <begin position="121"/>
        <end position="147"/>
    </location>
</feature>
<feature type="region of interest" description="Disordered" evidence="1">
    <location>
        <begin position="42"/>
        <end position="75"/>
    </location>
</feature>
<proteinExistence type="predicted"/>
<evidence type="ECO:0000313" key="2">
    <source>
        <dbReference type="Proteomes" id="UP000694941"/>
    </source>
</evidence>
<organism evidence="2 3">
    <name type="scientific">Limulus polyphemus</name>
    <name type="common">Atlantic horseshoe crab</name>
    <dbReference type="NCBI Taxonomy" id="6850"/>
    <lineage>
        <taxon>Eukaryota</taxon>
        <taxon>Metazoa</taxon>
        <taxon>Ecdysozoa</taxon>
        <taxon>Arthropoda</taxon>
        <taxon>Chelicerata</taxon>
        <taxon>Merostomata</taxon>
        <taxon>Xiphosura</taxon>
        <taxon>Limulidae</taxon>
        <taxon>Limulus</taxon>
    </lineage>
</organism>
<protein>
    <submittedName>
        <fullName evidence="3">Uncharacterized protein LOC106477517</fullName>
    </submittedName>
</protein>